<evidence type="ECO:0000313" key="2">
    <source>
        <dbReference type="Proteomes" id="UP001057402"/>
    </source>
</evidence>
<dbReference type="EMBL" id="CM042886">
    <property type="protein sequence ID" value="KAI4340142.1"/>
    <property type="molecule type" value="Genomic_DNA"/>
</dbReference>
<accession>A0ACB9NWW9</accession>
<protein>
    <submittedName>
        <fullName evidence="1">Uncharacterized protein</fullName>
    </submittedName>
</protein>
<name>A0ACB9NWW9_9MYRT</name>
<keyword evidence="2" id="KW-1185">Reference proteome</keyword>
<organism evidence="1 2">
    <name type="scientific">Melastoma candidum</name>
    <dbReference type="NCBI Taxonomy" id="119954"/>
    <lineage>
        <taxon>Eukaryota</taxon>
        <taxon>Viridiplantae</taxon>
        <taxon>Streptophyta</taxon>
        <taxon>Embryophyta</taxon>
        <taxon>Tracheophyta</taxon>
        <taxon>Spermatophyta</taxon>
        <taxon>Magnoliopsida</taxon>
        <taxon>eudicotyledons</taxon>
        <taxon>Gunneridae</taxon>
        <taxon>Pentapetalae</taxon>
        <taxon>rosids</taxon>
        <taxon>malvids</taxon>
        <taxon>Myrtales</taxon>
        <taxon>Melastomataceae</taxon>
        <taxon>Melastomatoideae</taxon>
        <taxon>Melastomateae</taxon>
        <taxon>Melastoma</taxon>
    </lineage>
</organism>
<dbReference type="Proteomes" id="UP001057402">
    <property type="component" value="Chromosome 7"/>
</dbReference>
<sequence>MAATPEKRCLYDVLGLPRDCSPEEIRSAYKKLALQRHPDKLIQTGVSPDDATAQFQELLHAYETLSDPKQRSWYDSHRSQILFSDPNAASGSPIPDLFAFFSTSVFSGYSDSGKGFYKVYSDVFNKIYANEVNFAKKMGLGVDAVKEAPLMGNLDSPYEQVTAFYSYWLGFCTVMDFVWADVYDAERGENRKSRRVMEEENKKVRKKAKREYNETVRGLVEFVKKRDKRVILRKKEEEERRKKKEEERERERKEKLEREKAERARKYEEAEWTRVEDDVEEWEDEEDGEEREEEEEEEGELYCVACGKKFKSKKQWENHEKSKKHKEKVDALRKSFVDDDFHEDEEGEVNEEDDELEDMTRKVQEAFDISEDKEEDRKVKTEERNVEDEGIDFENGMSEEQGRSTEPNNGDHTGEAEEVVGSSGDDGGIDEVNLLAAMLGGRKNRRKMAAMEKESISRAIPQNREEDTEFMEYDNRKGSRRSRGNKKDKARKNNASAGAASETATNNLDEKVTNDSPDQSRGRDESKEVTNGDATATNPKVHDKKRGMKADDGMSSKMKNTTTKGRKAKAASKYLDNICEGCGEEFDSRNKLHKHLGETGHATLKFHR</sequence>
<reference evidence="2" key="1">
    <citation type="journal article" date="2023" name="Front. Plant Sci.">
        <title>Chromosomal-level genome assembly of Melastoma candidum provides insights into trichome evolution.</title>
        <authorList>
            <person name="Zhong Y."/>
            <person name="Wu W."/>
            <person name="Sun C."/>
            <person name="Zou P."/>
            <person name="Liu Y."/>
            <person name="Dai S."/>
            <person name="Zhou R."/>
        </authorList>
    </citation>
    <scope>NUCLEOTIDE SEQUENCE [LARGE SCALE GENOMIC DNA]</scope>
</reference>
<proteinExistence type="predicted"/>
<gene>
    <name evidence="1" type="ORF">MLD38_025008</name>
</gene>
<evidence type="ECO:0000313" key="1">
    <source>
        <dbReference type="EMBL" id="KAI4340142.1"/>
    </source>
</evidence>
<comment type="caution">
    <text evidence="1">The sequence shown here is derived from an EMBL/GenBank/DDBJ whole genome shotgun (WGS) entry which is preliminary data.</text>
</comment>